<feature type="transmembrane region" description="Helical" evidence="2">
    <location>
        <begin position="85"/>
        <end position="106"/>
    </location>
</feature>
<accession>A0A9W7C4J2</accession>
<evidence type="ECO:0000313" key="3">
    <source>
        <dbReference type="EMBL" id="GMI03137.1"/>
    </source>
</evidence>
<evidence type="ECO:0000256" key="1">
    <source>
        <dbReference type="SAM" id="MobiDB-lite"/>
    </source>
</evidence>
<organism evidence="3 4">
    <name type="scientific">Triparma retinervis</name>
    <dbReference type="NCBI Taxonomy" id="2557542"/>
    <lineage>
        <taxon>Eukaryota</taxon>
        <taxon>Sar</taxon>
        <taxon>Stramenopiles</taxon>
        <taxon>Ochrophyta</taxon>
        <taxon>Bolidophyceae</taxon>
        <taxon>Parmales</taxon>
        <taxon>Triparmaceae</taxon>
        <taxon>Triparma</taxon>
    </lineage>
</organism>
<reference evidence="3" key="1">
    <citation type="submission" date="2022-07" db="EMBL/GenBank/DDBJ databases">
        <title>Genome analysis of Parmales, a sister group of diatoms, reveals the evolutionary specialization of diatoms from phago-mixotrophs to photoautotrophs.</title>
        <authorList>
            <person name="Ban H."/>
            <person name="Sato S."/>
            <person name="Yoshikawa S."/>
            <person name="Kazumasa Y."/>
            <person name="Nakamura Y."/>
            <person name="Ichinomiya M."/>
            <person name="Saitoh K."/>
            <person name="Sato N."/>
            <person name="Blanc-Mathieu R."/>
            <person name="Endo H."/>
            <person name="Kuwata A."/>
            <person name="Ogata H."/>
        </authorList>
    </citation>
    <scope>NUCLEOTIDE SEQUENCE</scope>
</reference>
<protein>
    <submittedName>
        <fullName evidence="3">Uncharacterized protein</fullName>
    </submittedName>
</protein>
<dbReference type="AlphaFoldDB" id="A0A9W7C4J2"/>
<evidence type="ECO:0000256" key="2">
    <source>
        <dbReference type="SAM" id="Phobius"/>
    </source>
</evidence>
<dbReference type="OrthoDB" id="10324697at2759"/>
<keyword evidence="4" id="KW-1185">Reference proteome</keyword>
<dbReference type="EMBL" id="BRXZ01000018">
    <property type="protein sequence ID" value="GMI03137.1"/>
    <property type="molecule type" value="Genomic_DNA"/>
</dbReference>
<keyword evidence="2" id="KW-1133">Transmembrane helix</keyword>
<sequence length="345" mass="38980">MPKNGDMEPMDIGKESSSSGAYGTQAPKPNDFLSVLCGNSTYLKENNVSKEDCPCYDKCCCLSPCCKYDRCLCCFSHRSLCVKRCCLPITLVLFIISIVLFMPYPVHIWVYEEKLKGQVDKRSIHYDEDSYHVDVSLFDKTVEMRLNIPLIITNWNVMYEVSASAEFQAYYPASRMTTGVRLASGRAPDYFYTYDDDGDRDETFYSGVGASCRMRCISNWDCNYAVDLMNQPLRDAYGNKVRRWTGDWKNKPGNIWVTGYLEASSSDWSLIYGQIKSDCRSCSLKAEDLCVSTTDLYITGSVGPNPERMPRLHGIVGEIEFEKIEPLACRDVLGCGVTGYCPPLI</sequence>
<dbReference type="Proteomes" id="UP001165082">
    <property type="component" value="Unassembled WGS sequence"/>
</dbReference>
<feature type="region of interest" description="Disordered" evidence="1">
    <location>
        <begin position="1"/>
        <end position="22"/>
    </location>
</feature>
<keyword evidence="2" id="KW-0472">Membrane</keyword>
<comment type="caution">
    <text evidence="3">The sequence shown here is derived from an EMBL/GenBank/DDBJ whole genome shotgun (WGS) entry which is preliminary data.</text>
</comment>
<gene>
    <name evidence="3" type="ORF">TrRE_jg5847</name>
</gene>
<proteinExistence type="predicted"/>
<name>A0A9W7C4J2_9STRA</name>
<evidence type="ECO:0000313" key="4">
    <source>
        <dbReference type="Proteomes" id="UP001165082"/>
    </source>
</evidence>
<keyword evidence="2" id="KW-0812">Transmembrane</keyword>